<gene>
    <name evidence="2" type="ORF">H9K76_03360</name>
</gene>
<keyword evidence="3" id="KW-1185">Reference proteome</keyword>
<organism evidence="2 3">
    <name type="scientific">Diaphorobacter ruginosibacter</name>
    <dbReference type="NCBI Taxonomy" id="1715720"/>
    <lineage>
        <taxon>Bacteria</taxon>
        <taxon>Pseudomonadati</taxon>
        <taxon>Pseudomonadota</taxon>
        <taxon>Betaproteobacteria</taxon>
        <taxon>Burkholderiales</taxon>
        <taxon>Comamonadaceae</taxon>
        <taxon>Diaphorobacter</taxon>
    </lineage>
</organism>
<dbReference type="Proteomes" id="UP000515811">
    <property type="component" value="Chromosome"/>
</dbReference>
<dbReference type="InterPro" id="IPR055152">
    <property type="entry name" value="Transketolase-like_C_2"/>
</dbReference>
<dbReference type="InterPro" id="IPR051157">
    <property type="entry name" value="PDH/Transketolase"/>
</dbReference>
<keyword evidence="2" id="KW-0670">Pyruvate</keyword>
<dbReference type="Gene3D" id="3.40.50.920">
    <property type="match status" value="1"/>
</dbReference>
<name>A0A7G9RQQ4_9BURK</name>
<evidence type="ECO:0000313" key="3">
    <source>
        <dbReference type="Proteomes" id="UP000515811"/>
    </source>
</evidence>
<evidence type="ECO:0000313" key="2">
    <source>
        <dbReference type="EMBL" id="QNN57929.1"/>
    </source>
</evidence>
<feature type="domain" description="Transketolase-like C-terminal" evidence="1">
    <location>
        <begin position="209"/>
        <end position="312"/>
    </location>
</feature>
<dbReference type="Pfam" id="PF22613">
    <property type="entry name" value="Transketolase_C_1"/>
    <property type="match status" value="1"/>
</dbReference>
<dbReference type="KEGG" id="drg:H9K76_03360"/>
<evidence type="ECO:0000259" key="1">
    <source>
        <dbReference type="Pfam" id="PF22613"/>
    </source>
</evidence>
<dbReference type="PANTHER" id="PTHR43825:SF3">
    <property type="entry name" value="PYRUVATE DEHYDROGENASE E1 COMPONENT"/>
    <property type="match status" value="1"/>
</dbReference>
<dbReference type="PANTHER" id="PTHR43825">
    <property type="entry name" value="PYRUVATE DEHYDROGENASE E1 COMPONENT"/>
    <property type="match status" value="1"/>
</dbReference>
<accession>A0A7G9RQQ4</accession>
<dbReference type="InterPro" id="IPR009014">
    <property type="entry name" value="Transketo_C/PFOR_II"/>
</dbReference>
<dbReference type="AlphaFoldDB" id="A0A7G9RQQ4"/>
<reference evidence="2 3" key="1">
    <citation type="submission" date="2020-08" db="EMBL/GenBank/DDBJ databases">
        <title>Genome sequence of Diaphorobacter ruginosibacter DSM 27467T.</title>
        <authorList>
            <person name="Hyun D.-W."/>
            <person name="Bae J.-W."/>
        </authorList>
    </citation>
    <scope>NUCLEOTIDE SEQUENCE [LARGE SCALE GENOMIC DNA]</scope>
    <source>
        <strain evidence="2 3">DSM 27467</strain>
    </source>
</reference>
<dbReference type="SUPFAM" id="SSF52922">
    <property type="entry name" value="TK C-terminal domain-like"/>
    <property type="match status" value="1"/>
</dbReference>
<sequence>MRKSRPHASNHSLQAQRAAAACLRRLGEPALNARCQSASPLEAMRAIADRLEQEAPDGNHAWVVRAAGRATDSSLQPGNVSAWPLWFGDQRAGSERPLLYMAHSGSLAGLHAALSESKGHGIFCNHMEALRSRWPRGMHPSVPLWLSSDADGTPYDPASGAEALAIFRSALQALYLDGRPGFFYLSAHGDDSDDTPALTDSNVKSAFKGMYRISRVRGVPAASIRLLGAGNALQHVRHAAALLRNDWGIGCEVWSCPSYTRLARDGREADRWNMLHPLSKKRTSHLQSCLSSSRAPVVAVTGYARHVASQIGAMVPSAFTALGADSHPQQSQLSPQWIAAVALKLLGDAGDISKRLAGEALERYALTALS</sequence>
<protein>
    <submittedName>
        <fullName evidence="2">Pyruvate dehydrogenase</fullName>
    </submittedName>
</protein>
<dbReference type="EMBL" id="CP060714">
    <property type="protein sequence ID" value="QNN57929.1"/>
    <property type="molecule type" value="Genomic_DNA"/>
</dbReference>
<proteinExistence type="predicted"/>